<evidence type="ECO:0000256" key="2">
    <source>
        <dbReference type="SAM" id="SignalP"/>
    </source>
</evidence>
<dbReference type="PANTHER" id="PTHR10587">
    <property type="entry name" value="GLYCOSYL TRANSFERASE-RELATED"/>
    <property type="match status" value="1"/>
</dbReference>
<feature type="chain" id="PRO_5038791794" evidence="2">
    <location>
        <begin position="17"/>
        <end position="283"/>
    </location>
</feature>
<feature type="compositionally biased region" description="Acidic residues" evidence="1">
    <location>
        <begin position="45"/>
        <end position="61"/>
    </location>
</feature>
<proteinExistence type="predicted"/>
<dbReference type="GO" id="GO:0016810">
    <property type="term" value="F:hydrolase activity, acting on carbon-nitrogen (but not peptide) bonds"/>
    <property type="evidence" value="ECO:0007669"/>
    <property type="project" value="InterPro"/>
</dbReference>
<evidence type="ECO:0000259" key="3">
    <source>
        <dbReference type="PROSITE" id="PS51677"/>
    </source>
</evidence>
<dbReference type="Pfam" id="PF01522">
    <property type="entry name" value="Polysacc_deac_1"/>
    <property type="match status" value="1"/>
</dbReference>
<accession>A0A0C2VL52</accession>
<dbReference type="PROSITE" id="PS51677">
    <property type="entry name" value="NODB"/>
    <property type="match status" value="1"/>
</dbReference>
<feature type="signal peptide" evidence="2">
    <location>
        <begin position="1"/>
        <end position="16"/>
    </location>
</feature>
<sequence length="283" mass="32006">MKYLSVLALFSTLMLAACSTDQTNDEETVEQVNATAENELSKDIEEADEESVTETEMSQEQEDLEQIEGSGEPSYEINKAIWTVQPISDANAQVALITIDDAPDQYAVEMAEKLHSLDAPAIFFVNGHFLDKPEEEEMLRKIHELGFSIGNHTYSHANLSELTVEEQREEIISLSNRVEEIIGERPVFFRAPFGVNTDFTKQLVKEEGMLLMNWTYGYDWEAEYQDGAALADIMVNTEFLSNGANLLMHDRAWTNDALERIVNGLREKGYDIVDPAEIRIVNE</sequence>
<dbReference type="PATRIC" id="fig|889306.3.peg.2285"/>
<dbReference type="Gene3D" id="3.20.20.370">
    <property type="entry name" value="Glycoside hydrolase/deacetylase"/>
    <property type="match status" value="1"/>
</dbReference>
<evidence type="ECO:0000256" key="1">
    <source>
        <dbReference type="SAM" id="MobiDB-lite"/>
    </source>
</evidence>
<dbReference type="InterPro" id="IPR050248">
    <property type="entry name" value="Polysacc_deacetylase_ArnD"/>
</dbReference>
<dbReference type="InterPro" id="IPR011330">
    <property type="entry name" value="Glyco_hydro/deAcase_b/a-brl"/>
</dbReference>
<organism evidence="4 5">
    <name type="scientific">Jeotgalibacillus soli</name>
    <dbReference type="NCBI Taxonomy" id="889306"/>
    <lineage>
        <taxon>Bacteria</taxon>
        <taxon>Bacillati</taxon>
        <taxon>Bacillota</taxon>
        <taxon>Bacilli</taxon>
        <taxon>Bacillales</taxon>
        <taxon>Caryophanaceae</taxon>
        <taxon>Jeotgalibacillus</taxon>
    </lineage>
</organism>
<dbReference type="InterPro" id="IPR002509">
    <property type="entry name" value="NODB_dom"/>
</dbReference>
<dbReference type="EMBL" id="JXRP01000018">
    <property type="protein sequence ID" value="KIL44728.1"/>
    <property type="molecule type" value="Genomic_DNA"/>
</dbReference>
<comment type="caution">
    <text evidence="4">The sequence shown here is derived from an EMBL/GenBank/DDBJ whole genome shotgun (WGS) entry which is preliminary data.</text>
</comment>
<dbReference type="GO" id="GO:0005975">
    <property type="term" value="P:carbohydrate metabolic process"/>
    <property type="evidence" value="ECO:0007669"/>
    <property type="project" value="InterPro"/>
</dbReference>
<evidence type="ECO:0000313" key="4">
    <source>
        <dbReference type="EMBL" id="KIL44728.1"/>
    </source>
</evidence>
<protein>
    <submittedName>
        <fullName evidence="4">Polysaccharide deacetylase</fullName>
    </submittedName>
</protein>
<dbReference type="RefSeq" id="WP_041088784.1">
    <property type="nucleotide sequence ID" value="NZ_JXRP01000018.1"/>
</dbReference>
<evidence type="ECO:0000313" key="5">
    <source>
        <dbReference type="Proteomes" id="UP000031938"/>
    </source>
</evidence>
<dbReference type="PROSITE" id="PS51257">
    <property type="entry name" value="PROKAR_LIPOPROTEIN"/>
    <property type="match status" value="1"/>
</dbReference>
<dbReference type="Proteomes" id="UP000031938">
    <property type="component" value="Unassembled WGS sequence"/>
</dbReference>
<feature type="region of interest" description="Disordered" evidence="1">
    <location>
        <begin position="36"/>
        <end position="61"/>
    </location>
</feature>
<feature type="domain" description="NodB homology" evidence="3">
    <location>
        <begin position="93"/>
        <end position="273"/>
    </location>
</feature>
<dbReference type="CDD" id="cd10917">
    <property type="entry name" value="CE4_NodB_like_6s_7s"/>
    <property type="match status" value="1"/>
</dbReference>
<dbReference type="STRING" id="889306.KP78_22720"/>
<keyword evidence="2" id="KW-0732">Signal</keyword>
<dbReference type="AlphaFoldDB" id="A0A0C2VL52"/>
<name>A0A0C2VL52_9BACL</name>
<keyword evidence="5" id="KW-1185">Reference proteome</keyword>
<dbReference type="OrthoDB" id="9806342at2"/>
<reference evidence="4 5" key="1">
    <citation type="submission" date="2015-01" db="EMBL/GenBank/DDBJ databases">
        <title>Genome sequencing of Jeotgalibacillus soli.</title>
        <authorList>
            <person name="Goh K.M."/>
            <person name="Chan K.-G."/>
            <person name="Yaakop A.S."/>
            <person name="Ee R."/>
            <person name="Gan H.M."/>
            <person name="Chan C.S."/>
        </authorList>
    </citation>
    <scope>NUCLEOTIDE SEQUENCE [LARGE SCALE GENOMIC DNA]</scope>
    <source>
        <strain evidence="4 5">P9</strain>
    </source>
</reference>
<dbReference type="SUPFAM" id="SSF88713">
    <property type="entry name" value="Glycoside hydrolase/deacetylase"/>
    <property type="match status" value="1"/>
</dbReference>
<gene>
    <name evidence="4" type="ORF">KP78_22720</name>
</gene>